<comment type="similarity">
    <text evidence="1">Belongs to the short-chain dehydrogenases/reductases (SDR) family.</text>
</comment>
<dbReference type="AlphaFoldDB" id="A0A553I067"/>
<dbReference type="SUPFAM" id="SSF51735">
    <property type="entry name" value="NAD(P)-binding Rossmann-fold domains"/>
    <property type="match status" value="1"/>
</dbReference>
<keyword evidence="2" id="KW-0560">Oxidoreductase</keyword>
<evidence type="ECO:0000256" key="1">
    <source>
        <dbReference type="ARBA" id="ARBA00006484"/>
    </source>
</evidence>
<dbReference type="OrthoDB" id="10254945at2759"/>
<keyword evidence="4" id="KW-1185">Reference proteome</keyword>
<evidence type="ECO:0000313" key="3">
    <source>
        <dbReference type="EMBL" id="TRX93599.1"/>
    </source>
</evidence>
<dbReference type="PANTHER" id="PTHR24320">
    <property type="entry name" value="RETINOL DEHYDROGENASE"/>
    <property type="match status" value="1"/>
</dbReference>
<evidence type="ECO:0000256" key="2">
    <source>
        <dbReference type="ARBA" id="ARBA00023002"/>
    </source>
</evidence>
<sequence>MVIKQLHHAGRRGVAIVCDGSVPESLSGIDDKVQEIVGLRQYPRLLVSWAEADNRHDGSYHLSLYRRYQPMSHRIIPRILYIWSSTVISVNIMTSNPNWGQKTSALSVAAEYADRVKGRNRVAPQGVGEGTALAFASQEPANLILMSRTKDKLEAMANVIQDSYPDVNVQSIVMDLASQESIRKAAAEVSRIIPTLDLLVNNAGCVHRLRRWTAEEIEMQFGVNHIGTFLLTKLLFPLLRAAAKQSPSPGATRIINLSSHGHMLSPIRFHDYNMENKEIPPEERPRSGMPPAFAKASEDGYLSTIAYSQSKTANIIFTLYLQDHAAASGIMSYALHPGGVVSNLGREHDEDVAEAIAATSKYWKNSDEGASTSLVAALDPSLDAERLWKLSEKLTGERFIIGPVAFLQLLQSHWISAMDGRNKTGRFGVPTSPWAERYGLMDRNGIDLLKEDPILHSGLAPVLPSLPPRYYDKLPRRTEFEIANTFKEIDSILVTEECQRIFYQGLVSWNVAPFNSVLSWDGAPPFPGGHRPSDLLQERDLLKKYHQERIEVDEDSWLPLFKKDRWYNLTLPDKGNLIENEDGSTWYVNEWSVDDERIWKHLRFILEIANRMLFAMIRDRHPWLEMLLHGRIYLWYELFGDVENREQHRQQNQDRRILLPFDHELHYSGLKNRALPTRIDRSTAERIAFVNTLLQDTTCSFVPSVSPVRGETNQMRVDSDYRVLVRLNVLHELMHAIHMNRLITQNNLSDEMIRELNDPEMPSNRKWREPWERPDLPDEVSRAIPIVMSFVKYPSRQGISGLNTQTDRQDSSMQRDAPITTYFVPTALLWRLQSKAFWHAPVDGKTAFRFPHLFTGVMQLKSRSPTNDYEAIVVDPDAAGDLKFSDVIARWNEQVQLWATRRPWYSEAHAMWRKSIWGLSMERIVIERYIAAFKLRDELVCGREAMYLQISLPYLNVKNVPGTLMLAALPMRKDDQTVGGAPYRAVLRRSAGMLTRFTLELVIPAVPDRSINRKRNEFFSRTSDQGFVKDFGRLELVEQVSHLMVHVGKERGCYIPLGWFESIWGLIFYMRKMMNKEDFKEEDWLPAFPFKIPPYEPNTFQRWNNDGIGWEEVRPLADPDSPSKFTMEHVTFS</sequence>
<dbReference type="InterPro" id="IPR002347">
    <property type="entry name" value="SDR_fam"/>
</dbReference>
<comment type="caution">
    <text evidence="3">The sequence shown here is derived from an EMBL/GenBank/DDBJ whole genome shotgun (WGS) entry which is preliminary data.</text>
</comment>
<dbReference type="Proteomes" id="UP000319160">
    <property type="component" value="Unassembled WGS sequence"/>
</dbReference>
<gene>
    <name evidence="3" type="ORF">FHL15_005571</name>
</gene>
<dbReference type="Gene3D" id="3.40.50.720">
    <property type="entry name" value="NAD(P)-binding Rossmann-like Domain"/>
    <property type="match status" value="1"/>
</dbReference>
<dbReference type="PANTHER" id="PTHR24320:SF283">
    <property type="entry name" value="RETINOL DEHYDROGENASE 11"/>
    <property type="match status" value="1"/>
</dbReference>
<dbReference type="EMBL" id="VFLP01000028">
    <property type="protein sequence ID" value="TRX93599.1"/>
    <property type="molecule type" value="Genomic_DNA"/>
</dbReference>
<dbReference type="Pfam" id="PF00106">
    <property type="entry name" value="adh_short"/>
    <property type="match status" value="1"/>
</dbReference>
<dbReference type="GO" id="GO:0016491">
    <property type="term" value="F:oxidoreductase activity"/>
    <property type="evidence" value="ECO:0007669"/>
    <property type="project" value="UniProtKB-KW"/>
</dbReference>
<name>A0A553I067_9PEZI</name>
<dbReference type="STRING" id="2512241.A0A553I067"/>
<organism evidence="3 4">
    <name type="scientific">Xylaria flabelliformis</name>
    <dbReference type="NCBI Taxonomy" id="2512241"/>
    <lineage>
        <taxon>Eukaryota</taxon>
        <taxon>Fungi</taxon>
        <taxon>Dikarya</taxon>
        <taxon>Ascomycota</taxon>
        <taxon>Pezizomycotina</taxon>
        <taxon>Sordariomycetes</taxon>
        <taxon>Xylariomycetidae</taxon>
        <taxon>Xylariales</taxon>
        <taxon>Xylariaceae</taxon>
        <taxon>Xylaria</taxon>
    </lineage>
</organism>
<dbReference type="InterPro" id="IPR036291">
    <property type="entry name" value="NAD(P)-bd_dom_sf"/>
</dbReference>
<accession>A0A553I067</accession>
<evidence type="ECO:0000313" key="4">
    <source>
        <dbReference type="Proteomes" id="UP000319160"/>
    </source>
</evidence>
<protein>
    <submittedName>
        <fullName evidence="3">Uncharacterized protein</fullName>
    </submittedName>
</protein>
<proteinExistence type="inferred from homology"/>
<reference evidence="4" key="1">
    <citation type="submission" date="2019-06" db="EMBL/GenBank/DDBJ databases">
        <title>Draft genome sequence of the griseofulvin-producing fungus Xylaria cubensis strain G536.</title>
        <authorList>
            <person name="Mead M.E."/>
            <person name="Raja H.A."/>
            <person name="Steenwyk J.L."/>
            <person name="Knowles S.L."/>
            <person name="Oberlies N.H."/>
            <person name="Rokas A."/>
        </authorList>
    </citation>
    <scope>NUCLEOTIDE SEQUENCE [LARGE SCALE GENOMIC DNA]</scope>
    <source>
        <strain evidence="4">G536</strain>
    </source>
</reference>